<dbReference type="GO" id="GO:0005737">
    <property type="term" value="C:cytoplasm"/>
    <property type="evidence" value="ECO:0007669"/>
    <property type="project" value="UniProtKB-SubCell"/>
</dbReference>
<organism evidence="9 10">
    <name type="scientific">Blyttiomyces helicus</name>
    <dbReference type="NCBI Taxonomy" id="388810"/>
    <lineage>
        <taxon>Eukaryota</taxon>
        <taxon>Fungi</taxon>
        <taxon>Fungi incertae sedis</taxon>
        <taxon>Chytridiomycota</taxon>
        <taxon>Chytridiomycota incertae sedis</taxon>
        <taxon>Chytridiomycetes</taxon>
        <taxon>Chytridiomycetes incertae sedis</taxon>
        <taxon>Blyttiomyces</taxon>
    </lineage>
</organism>
<proteinExistence type="inferred from homology"/>
<dbReference type="OrthoDB" id="29061at2759"/>
<evidence type="ECO:0000256" key="4">
    <source>
        <dbReference type="ARBA" id="ARBA00014878"/>
    </source>
</evidence>
<dbReference type="GO" id="GO:0008180">
    <property type="term" value="C:COP9 signalosome"/>
    <property type="evidence" value="ECO:0007669"/>
    <property type="project" value="UniProtKB-KW"/>
</dbReference>
<evidence type="ECO:0000256" key="2">
    <source>
        <dbReference type="ARBA" id="ARBA00004496"/>
    </source>
</evidence>
<accession>A0A4P9W1T2</accession>
<dbReference type="InterPro" id="IPR000717">
    <property type="entry name" value="PCI_dom"/>
</dbReference>
<dbReference type="Pfam" id="PF22788">
    <property type="entry name" value="COP9_hel_rpt"/>
    <property type="match status" value="1"/>
</dbReference>
<feature type="domain" description="PCI" evidence="8">
    <location>
        <begin position="175"/>
        <end position="343"/>
    </location>
</feature>
<name>A0A4P9W1T2_9FUNG</name>
<keyword evidence="5" id="KW-0963">Cytoplasm</keyword>
<evidence type="ECO:0000256" key="7">
    <source>
        <dbReference type="ARBA" id="ARBA00023242"/>
    </source>
</evidence>
<comment type="subcellular location">
    <subcellularLocation>
        <location evidence="2">Cytoplasm</location>
    </subcellularLocation>
    <subcellularLocation>
        <location evidence="1">Nucleus</location>
    </subcellularLocation>
</comment>
<dbReference type="Pfam" id="PF01399">
    <property type="entry name" value="PCI"/>
    <property type="match status" value="1"/>
</dbReference>
<evidence type="ECO:0000313" key="10">
    <source>
        <dbReference type="Proteomes" id="UP000269721"/>
    </source>
</evidence>
<dbReference type="InterPro" id="IPR050756">
    <property type="entry name" value="CSN3"/>
</dbReference>
<dbReference type="EMBL" id="KZ999992">
    <property type="protein sequence ID" value="RKO84540.1"/>
    <property type="molecule type" value="Genomic_DNA"/>
</dbReference>
<gene>
    <name evidence="9" type="ORF">BDK51DRAFT_9647</name>
</gene>
<evidence type="ECO:0000256" key="5">
    <source>
        <dbReference type="ARBA" id="ARBA00022490"/>
    </source>
</evidence>
<dbReference type="InterPro" id="IPR036390">
    <property type="entry name" value="WH_DNA-bd_sf"/>
</dbReference>
<dbReference type="PANTHER" id="PTHR10758">
    <property type="entry name" value="26S PROTEASOME NON-ATPASE REGULATORY SUBUNIT 3/COP9 SIGNALOSOME COMPLEX SUBUNIT 3"/>
    <property type="match status" value="1"/>
</dbReference>
<sequence length="386" mass="42170">KAASQAVLASDTPDGRDPLTMIDPSNHTIPFLFIFAARAKQECGRPGAPGAAILLPQALAFAENFDLQAAHQAPDRIRAFGTAVCNLADRAGSWIAAVKPLLIATRRLATPTGDTLTCLHPMLFKVCFLARTFRPALPILERDISEIDAARYDLTYQDFLLHHYYGALLYLLAKRFDRAMDFLVLCISTPSTVSSAIQIEAYKRFTLVALLVHGAVPPLPKYTPSVVVRAVRHYCVPYNDFAAAHESGNMARVSAELAKHSDLFRGQGLLGLVRQCVESLVRRAIQQLTRTYLTLSLADMARSVDLASAGAAERHVLRMIDEGQVYATVSQSDGGMVSFLDAPAFDPAGDSVAKLEESITLVMQIGDRMQKMDRAVSTSKEYVAKM</sequence>
<dbReference type="PANTHER" id="PTHR10758:SF1">
    <property type="entry name" value="COP9 SIGNALOSOME COMPLEX SUBUNIT 3"/>
    <property type="match status" value="1"/>
</dbReference>
<dbReference type="GO" id="GO:0006511">
    <property type="term" value="P:ubiquitin-dependent protein catabolic process"/>
    <property type="evidence" value="ECO:0007669"/>
    <property type="project" value="TreeGrafter"/>
</dbReference>
<dbReference type="AlphaFoldDB" id="A0A4P9W1T2"/>
<keyword evidence="6" id="KW-0736">Signalosome</keyword>
<feature type="non-terminal residue" evidence="9">
    <location>
        <position position="1"/>
    </location>
</feature>
<feature type="non-terminal residue" evidence="9">
    <location>
        <position position="386"/>
    </location>
</feature>
<dbReference type="PROSITE" id="PS50250">
    <property type="entry name" value="PCI"/>
    <property type="match status" value="1"/>
</dbReference>
<dbReference type="InterPro" id="IPR055089">
    <property type="entry name" value="COP9_N"/>
</dbReference>
<evidence type="ECO:0000313" key="9">
    <source>
        <dbReference type="EMBL" id="RKO84540.1"/>
    </source>
</evidence>
<keyword evidence="10" id="KW-1185">Reference proteome</keyword>
<evidence type="ECO:0000256" key="6">
    <source>
        <dbReference type="ARBA" id="ARBA00022790"/>
    </source>
</evidence>
<dbReference type="SMART" id="SM00088">
    <property type="entry name" value="PINT"/>
    <property type="match status" value="1"/>
</dbReference>
<evidence type="ECO:0000259" key="8">
    <source>
        <dbReference type="PROSITE" id="PS50250"/>
    </source>
</evidence>
<evidence type="ECO:0000256" key="3">
    <source>
        <dbReference type="ARBA" id="ARBA00007084"/>
    </source>
</evidence>
<dbReference type="SUPFAM" id="SSF46785">
    <property type="entry name" value="Winged helix' DNA-binding domain"/>
    <property type="match status" value="1"/>
</dbReference>
<reference evidence="10" key="1">
    <citation type="journal article" date="2018" name="Nat. Microbiol.">
        <title>Leveraging single-cell genomics to expand the fungal tree of life.</title>
        <authorList>
            <person name="Ahrendt S.R."/>
            <person name="Quandt C.A."/>
            <person name="Ciobanu D."/>
            <person name="Clum A."/>
            <person name="Salamov A."/>
            <person name="Andreopoulos B."/>
            <person name="Cheng J.F."/>
            <person name="Woyke T."/>
            <person name="Pelin A."/>
            <person name="Henrissat B."/>
            <person name="Reynolds N.K."/>
            <person name="Benny G.L."/>
            <person name="Smith M.E."/>
            <person name="James T.Y."/>
            <person name="Grigoriev I.V."/>
        </authorList>
    </citation>
    <scope>NUCLEOTIDE SEQUENCE [LARGE SCALE GENOMIC DNA]</scope>
</reference>
<protein>
    <recommendedName>
        <fullName evidence="4">COP9 signalosome complex subunit 3</fullName>
    </recommendedName>
</protein>
<evidence type="ECO:0000256" key="1">
    <source>
        <dbReference type="ARBA" id="ARBA00004123"/>
    </source>
</evidence>
<dbReference type="Proteomes" id="UP000269721">
    <property type="component" value="Unassembled WGS sequence"/>
</dbReference>
<comment type="similarity">
    <text evidence="3">Belongs to the CSN3 family.</text>
</comment>
<keyword evidence="7" id="KW-0539">Nucleus</keyword>